<dbReference type="GO" id="GO:0016740">
    <property type="term" value="F:transferase activity"/>
    <property type="evidence" value="ECO:0007669"/>
    <property type="project" value="UniProtKB-KW"/>
</dbReference>
<dbReference type="EMBL" id="JFZZ01000044">
    <property type="protein sequence ID" value="KAK96158.1"/>
    <property type="molecule type" value="Genomic_DNA"/>
</dbReference>
<dbReference type="PATRIC" id="fig|1331206.3.peg.989"/>
<reference evidence="1 2" key="1">
    <citation type="submission" date="2014-03" db="EMBL/GenBank/DDBJ databases">
        <title>Genome sequence of Bordetella holmseii.</title>
        <authorList>
            <person name="Harvill E."/>
            <person name="Goodfield L.L."/>
            <person name="Ivanov Y."/>
            <person name="Meyer J.A."/>
            <person name="Newth C."/>
            <person name="Cassiday P."/>
            <person name="Tondella M.L."/>
            <person name="Liao P."/>
            <person name="Zimmerman J."/>
            <person name="Meert K."/>
            <person name="Wessel D."/>
            <person name="Berger J."/>
            <person name="Dean J.M."/>
            <person name="Holubkov R."/>
            <person name="Burr J."/>
            <person name="Liu T."/>
            <person name="Brinkac L.M."/>
            <person name="Sanka R."/>
            <person name="Kim M."/>
            <person name="Losada L."/>
        </authorList>
    </citation>
    <scope>NUCLEOTIDE SEQUENCE [LARGE SCALE GENOMIC DNA]</scope>
    <source>
        <strain evidence="1 2">CDC-H585-BH</strain>
    </source>
</reference>
<organism evidence="1 2">
    <name type="scientific">Bordetella holmesii CDC-H585-BH</name>
    <dbReference type="NCBI Taxonomy" id="1331206"/>
    <lineage>
        <taxon>Bacteria</taxon>
        <taxon>Pseudomonadati</taxon>
        <taxon>Pseudomonadota</taxon>
        <taxon>Betaproteobacteria</taxon>
        <taxon>Burkholderiales</taxon>
        <taxon>Alcaligenaceae</taxon>
        <taxon>Bordetella</taxon>
    </lineage>
</organism>
<gene>
    <name evidence="1" type="ORF">L497_3353</name>
</gene>
<dbReference type="Proteomes" id="UP000026682">
    <property type="component" value="Unassembled WGS sequence"/>
</dbReference>
<keyword evidence="1" id="KW-0808">Transferase</keyword>
<evidence type="ECO:0000313" key="2">
    <source>
        <dbReference type="Proteomes" id="UP000026682"/>
    </source>
</evidence>
<protein>
    <submittedName>
        <fullName evidence="1">Putative N-acetyltransferase YedL</fullName>
    </submittedName>
</protein>
<sequence>MTHQELDQVYTELAHTLARVGQDRAPLLLSMVCLALLGRQGESQAALEIIRQAETAL</sequence>
<dbReference type="GeneID" id="93121517"/>
<proteinExistence type="predicted"/>
<name>A0A158M878_9BORD</name>
<comment type="caution">
    <text evidence="1">The sequence shown here is derived from an EMBL/GenBank/DDBJ whole genome shotgun (WGS) entry which is preliminary data.</text>
</comment>
<evidence type="ECO:0000313" key="1">
    <source>
        <dbReference type="EMBL" id="KAK96158.1"/>
    </source>
</evidence>
<dbReference type="AlphaFoldDB" id="A0A158M878"/>
<dbReference type="RefSeq" id="WP_005017887.1">
    <property type="nucleotide sequence ID" value="NZ_JFZZ01000044.1"/>
</dbReference>
<accession>A0A158M878</accession>